<evidence type="ECO:0000313" key="6">
    <source>
        <dbReference type="Proteomes" id="UP000076154"/>
    </source>
</evidence>
<evidence type="ECO:0000313" key="5">
    <source>
        <dbReference type="EMBL" id="RDB23119.1"/>
    </source>
</evidence>
<dbReference type="PANTHER" id="PTHR12549:SF38">
    <property type="entry name" value="JMJC DOMAIN-CONTAINING HISTONE DEMETHYLASE 2, ISOFORM A"/>
    <property type="match status" value="1"/>
</dbReference>
<keyword evidence="2" id="KW-0479">Metal-binding</keyword>
<evidence type="ECO:0000256" key="3">
    <source>
        <dbReference type="ARBA" id="ARBA00023242"/>
    </source>
</evidence>
<sequence length="1077" mass="119745">MAFPGHSVLDSELEGVIHGPRKSGKVRKILICPGNFQQCVVAAHDISAQGPISSLILYDTASGNHIQTVILQNEVLNVIWQIHDSGNQYLVALCKDGSLSIHPFRQFSSEPIQSQINLPATAYPSAPPKLVYGFGSLACTGSNVAFSLGSDIGILNVEQGHEAFISGAKIIVEYDSETKERTRSITIQHNPCSLAVARTGNLIVVHDATTGAYFYSSVNLTPCDVPPVLGARDRNRPVPLCFAGSQYAIVGDGATLRVLDIQWNRMQQLLPQAKPYQQVAADQRLLVVAAFMPDDEVNGQDMESGGWQIQRWESSPAGVVEPRLPSPTEAPQTLVSPDIDMAQADPIPDKEANSESIFPNPQAQLDQHMKDSVLDPNVDAGQDSFGTKLNISEIANNMIFNQNASNDPMLTKSKGLGGRENLTVAVAGQKRREDTPGTEASSSNPKRLKEDPFAGFTIQSSTCPNYGAPSCLGCLRRREEPSNEDTESTACRFINFRWMKDNLSGGPSVKFRSLASEQPETYEYHPWTPPRTEEHKNMIKITRTSVNSIGFFAHLFSVDYSKSFDINNPPRNRAHYCDMGVFFNSWFCEGCGLDVCHHCYENLHHESATTKRSTLCGSNAEHSFIPMSSFTLGELEKTVGEMKLSAVRAPQLPSLASPGRAMVQVIKFNAKAYGMTVERIPIEELTEDYFAESWAKCKPFIIGDVFRPEAPEALLDLNDTNPHTCAVQYWDGKAWVPDDSTRTLEAYFRKKNQGSKRLQVKDYPPNKNLQEVHPNLYEQFQLALDRICKAHTGPNGPLNLFSYIPKGGLPPDLGPKLYISQADHHDEHKRKGTTFVHMDKSGAINIMLYSRATGRKGQQVEGARWNIWPKSQIEVLSQALDPNATPDSCRTGQPIVAEEHFVSNLGNSLKMAFDFVSPSQIHILRDLEETFRHMNSENNKSVENLLIGASMESFTDANGVHFTTRFKAERNSNVLFHHHGVIRAGQIERIDIRQTEVYFTINLLKDLLPKEQASNTYQRQFDACRWLLCEKELSSDTVEIGFHDIIGHFASCVVELPGLKGLKRVVYSVQKDDYTMQ</sequence>
<dbReference type="GO" id="GO:0031490">
    <property type="term" value="F:chromatin DNA binding"/>
    <property type="evidence" value="ECO:0007669"/>
    <property type="project" value="TreeGrafter"/>
</dbReference>
<dbReference type="AlphaFoldDB" id="A0A369JLN1"/>
<dbReference type="Proteomes" id="UP000076154">
    <property type="component" value="Unassembled WGS sequence"/>
</dbReference>
<dbReference type="GO" id="GO:0000118">
    <property type="term" value="C:histone deacetylase complex"/>
    <property type="evidence" value="ECO:0007669"/>
    <property type="project" value="TreeGrafter"/>
</dbReference>
<dbReference type="GO" id="GO:0006357">
    <property type="term" value="P:regulation of transcription by RNA polymerase II"/>
    <property type="evidence" value="ECO:0007669"/>
    <property type="project" value="TreeGrafter"/>
</dbReference>
<organism evidence="5 6">
    <name type="scientific">Hypsizygus marmoreus</name>
    <name type="common">White beech mushroom</name>
    <name type="synonym">Agaricus marmoreus</name>
    <dbReference type="NCBI Taxonomy" id="39966"/>
    <lineage>
        <taxon>Eukaryota</taxon>
        <taxon>Fungi</taxon>
        <taxon>Dikarya</taxon>
        <taxon>Basidiomycota</taxon>
        <taxon>Agaricomycotina</taxon>
        <taxon>Agaricomycetes</taxon>
        <taxon>Agaricomycetidae</taxon>
        <taxon>Agaricales</taxon>
        <taxon>Tricholomatineae</taxon>
        <taxon>Lyophyllaceae</taxon>
        <taxon>Hypsizygus</taxon>
    </lineage>
</organism>
<dbReference type="EMBL" id="LUEZ02000048">
    <property type="protein sequence ID" value="RDB23119.1"/>
    <property type="molecule type" value="Genomic_DNA"/>
</dbReference>
<dbReference type="GO" id="GO:0046872">
    <property type="term" value="F:metal ion binding"/>
    <property type="evidence" value="ECO:0007669"/>
    <property type="project" value="UniProtKB-KW"/>
</dbReference>
<dbReference type="PANTHER" id="PTHR12549">
    <property type="entry name" value="JMJC DOMAIN-CONTAINING HISTONE DEMETHYLATION PROTEIN"/>
    <property type="match status" value="1"/>
</dbReference>
<dbReference type="OrthoDB" id="3052816at2759"/>
<dbReference type="GO" id="GO:0000785">
    <property type="term" value="C:chromatin"/>
    <property type="evidence" value="ECO:0007669"/>
    <property type="project" value="TreeGrafter"/>
</dbReference>
<dbReference type="InParanoid" id="A0A369JLN1"/>
<dbReference type="InterPro" id="IPR045109">
    <property type="entry name" value="LSDs-like"/>
</dbReference>
<comment type="caution">
    <text evidence="5">The sequence shown here is derived from an EMBL/GenBank/DDBJ whole genome shotgun (WGS) entry which is preliminary data.</text>
</comment>
<dbReference type="GO" id="GO:0008168">
    <property type="term" value="F:methyltransferase activity"/>
    <property type="evidence" value="ECO:0007669"/>
    <property type="project" value="UniProtKB-KW"/>
</dbReference>
<proteinExistence type="predicted"/>
<evidence type="ECO:0000256" key="2">
    <source>
        <dbReference type="ARBA" id="ARBA00022723"/>
    </source>
</evidence>
<evidence type="ECO:0000256" key="1">
    <source>
        <dbReference type="ARBA" id="ARBA00004123"/>
    </source>
</evidence>
<gene>
    <name evidence="5" type="primary">Kdm3b</name>
    <name evidence="5" type="ORF">Hypma_009887</name>
</gene>
<accession>A0A369JLN1</accession>
<evidence type="ECO:0000256" key="4">
    <source>
        <dbReference type="SAM" id="MobiDB-lite"/>
    </source>
</evidence>
<name>A0A369JLN1_HYPMA</name>
<dbReference type="SUPFAM" id="SSF51197">
    <property type="entry name" value="Clavaminate synthase-like"/>
    <property type="match status" value="1"/>
</dbReference>
<dbReference type="InterPro" id="IPR036322">
    <property type="entry name" value="WD40_repeat_dom_sf"/>
</dbReference>
<keyword evidence="3" id="KW-0539">Nucleus</keyword>
<dbReference type="GO" id="GO:0032454">
    <property type="term" value="F:histone H3K9 demethylase activity"/>
    <property type="evidence" value="ECO:0007669"/>
    <property type="project" value="InterPro"/>
</dbReference>
<dbReference type="GO" id="GO:0003712">
    <property type="term" value="F:transcription coregulator activity"/>
    <property type="evidence" value="ECO:0007669"/>
    <property type="project" value="TreeGrafter"/>
</dbReference>
<protein>
    <submittedName>
        <fullName evidence="5">Lysine-specific demethylase 3B</fullName>
    </submittedName>
</protein>
<reference evidence="5" key="1">
    <citation type="submission" date="2018-04" db="EMBL/GenBank/DDBJ databases">
        <title>Whole genome sequencing of Hypsizygus marmoreus.</title>
        <authorList>
            <person name="Choi I.-G."/>
            <person name="Min B."/>
            <person name="Kim J.-G."/>
            <person name="Kim S."/>
            <person name="Oh Y.-L."/>
            <person name="Kong W.-S."/>
            <person name="Park H."/>
            <person name="Jeong J."/>
            <person name="Song E.-S."/>
        </authorList>
    </citation>
    <scope>NUCLEOTIDE SEQUENCE [LARGE SCALE GENOMIC DNA]</scope>
    <source>
        <strain evidence="5">51987-8</strain>
    </source>
</reference>
<feature type="region of interest" description="Disordered" evidence="4">
    <location>
        <begin position="428"/>
        <end position="450"/>
    </location>
</feature>
<dbReference type="Gene3D" id="2.60.120.650">
    <property type="entry name" value="Cupin"/>
    <property type="match status" value="1"/>
</dbReference>
<keyword evidence="6" id="KW-1185">Reference proteome</keyword>
<dbReference type="GO" id="GO:0032259">
    <property type="term" value="P:methylation"/>
    <property type="evidence" value="ECO:0007669"/>
    <property type="project" value="UniProtKB-KW"/>
</dbReference>
<comment type="subcellular location">
    <subcellularLocation>
        <location evidence="1">Nucleus</location>
    </subcellularLocation>
</comment>
<dbReference type="SUPFAM" id="SSF50978">
    <property type="entry name" value="WD40 repeat-like"/>
    <property type="match status" value="1"/>
</dbReference>
<dbReference type="STRING" id="39966.A0A369JLN1"/>